<accession>A0ABS8WJT0</accession>
<comment type="caution">
    <text evidence="1">The sequence shown here is derived from an EMBL/GenBank/DDBJ whole genome shotgun (WGS) entry which is preliminary data.</text>
</comment>
<reference evidence="1 2" key="1">
    <citation type="journal article" date="2021" name="BMC Genomics">
        <title>Datura genome reveals duplications of psychoactive alkaloid biosynthetic genes and high mutation rate following tissue culture.</title>
        <authorList>
            <person name="Rajewski A."/>
            <person name="Carter-House D."/>
            <person name="Stajich J."/>
            <person name="Litt A."/>
        </authorList>
    </citation>
    <scope>NUCLEOTIDE SEQUENCE [LARGE SCALE GENOMIC DNA]</scope>
    <source>
        <strain evidence="1">AR-01</strain>
    </source>
</reference>
<gene>
    <name evidence="1" type="ORF">HAX54_045501</name>
</gene>
<evidence type="ECO:0000313" key="2">
    <source>
        <dbReference type="Proteomes" id="UP000823775"/>
    </source>
</evidence>
<sequence length="180" mass="20240">MEMNFEPYDDQQLMTHLLKLVCGMPSIQCHKIRLVDLYGNKKPSQLFQTTTTDHNQFQENQDFGRSSVIPSDQLRSILSGNSQVSLLTKESNVTHQLPLISAADEECSVCTVHQETPSVSESAEGPSYDIAAYHEQLDAYAATILDFNTDYLLVPYVPQDEDQCPLFCDDFCVGHTALWS</sequence>
<organism evidence="1 2">
    <name type="scientific">Datura stramonium</name>
    <name type="common">Jimsonweed</name>
    <name type="synonym">Common thornapple</name>
    <dbReference type="NCBI Taxonomy" id="4076"/>
    <lineage>
        <taxon>Eukaryota</taxon>
        <taxon>Viridiplantae</taxon>
        <taxon>Streptophyta</taxon>
        <taxon>Embryophyta</taxon>
        <taxon>Tracheophyta</taxon>
        <taxon>Spermatophyta</taxon>
        <taxon>Magnoliopsida</taxon>
        <taxon>eudicotyledons</taxon>
        <taxon>Gunneridae</taxon>
        <taxon>Pentapetalae</taxon>
        <taxon>asterids</taxon>
        <taxon>lamiids</taxon>
        <taxon>Solanales</taxon>
        <taxon>Solanaceae</taxon>
        <taxon>Solanoideae</taxon>
        <taxon>Datureae</taxon>
        <taxon>Datura</taxon>
    </lineage>
</organism>
<keyword evidence="2" id="KW-1185">Reference proteome</keyword>
<proteinExistence type="predicted"/>
<name>A0ABS8WJT0_DATST</name>
<dbReference type="Proteomes" id="UP000823775">
    <property type="component" value="Unassembled WGS sequence"/>
</dbReference>
<evidence type="ECO:0000313" key="1">
    <source>
        <dbReference type="EMBL" id="MCE3049668.1"/>
    </source>
</evidence>
<dbReference type="EMBL" id="JACEIK010007054">
    <property type="protein sequence ID" value="MCE3049668.1"/>
    <property type="molecule type" value="Genomic_DNA"/>
</dbReference>
<protein>
    <submittedName>
        <fullName evidence="1">Uncharacterized protein</fullName>
    </submittedName>
</protein>